<gene>
    <name evidence="4" type="ORF">CLUMA_CG001936</name>
</gene>
<organism evidence="4 5">
    <name type="scientific">Clunio marinus</name>
    <dbReference type="NCBI Taxonomy" id="568069"/>
    <lineage>
        <taxon>Eukaryota</taxon>
        <taxon>Metazoa</taxon>
        <taxon>Ecdysozoa</taxon>
        <taxon>Arthropoda</taxon>
        <taxon>Hexapoda</taxon>
        <taxon>Insecta</taxon>
        <taxon>Pterygota</taxon>
        <taxon>Neoptera</taxon>
        <taxon>Endopterygota</taxon>
        <taxon>Diptera</taxon>
        <taxon>Nematocera</taxon>
        <taxon>Chironomoidea</taxon>
        <taxon>Chironomidae</taxon>
        <taxon>Clunio</taxon>
    </lineage>
</organism>
<keyword evidence="2" id="KW-0732">Signal</keyword>
<accession>A0A1J1HJE4</accession>
<feature type="transmembrane region" description="Helical" evidence="1">
    <location>
        <begin position="286"/>
        <end position="304"/>
    </location>
</feature>
<keyword evidence="1" id="KW-0472">Membrane</keyword>
<feature type="transmembrane region" description="Helical" evidence="1">
    <location>
        <begin position="574"/>
        <end position="591"/>
    </location>
</feature>
<dbReference type="Pfam" id="PF20146">
    <property type="entry name" value="NRF"/>
    <property type="match status" value="1"/>
</dbReference>
<dbReference type="Pfam" id="PF01757">
    <property type="entry name" value="Acyl_transf_3"/>
    <property type="match status" value="1"/>
</dbReference>
<dbReference type="SMART" id="SM00703">
    <property type="entry name" value="NRF"/>
    <property type="match status" value="1"/>
</dbReference>
<name>A0A1J1HJE4_9DIPT</name>
<feature type="transmembrane region" description="Helical" evidence="1">
    <location>
        <begin position="325"/>
        <end position="344"/>
    </location>
</feature>
<dbReference type="InterPro" id="IPR052728">
    <property type="entry name" value="O2_lipid_transport_reg"/>
</dbReference>
<feature type="chain" id="PRO_5012294794" evidence="2">
    <location>
        <begin position="21"/>
        <end position="650"/>
    </location>
</feature>
<keyword evidence="1" id="KW-0812">Transmembrane</keyword>
<feature type="transmembrane region" description="Helical" evidence="1">
    <location>
        <begin position="388"/>
        <end position="408"/>
    </location>
</feature>
<sequence>MLKLFSSILLLILTFNVIETSSVSDELCDRQLNYFDEALNRRDSWAVFVFDTWAKFQSSILRGNLVIPGGFIDCVTFRHQSERADIGTFQGQHCMVRFSAKTEAAEIDRENGFDWREIGAIARENNYNFRHGFCLPASCSSEKVLNYMRTYLSQADFNVTEAECQTNDPLKYEIIDIIAIVIFSIFGLLMVLSTIYEIITIRNDRVPHELYASFSVYTNGWKLYNVSVSKSSDDIRCLHGIRALSIIYIIFGHRYGLPMWNVISNRAAIADWQQNFHIGIYHTHQVAVDVFFTMGGLLVTWSMMKSLDSNRLSILRLYFRRYLRYTPLLGVLMLFVISLMRHIVFGPISYMDGGFWPFLTNCNNWWWTTLLHLQNYVNPNEICMSHTWYLSIDFQLFLVSPFLIYPAWRYGWKYLWTLPTLALLSSIYIFIMSMVFNIYMVTKSPDAAPFEFFIQWIYYPTHARMGPWFIGMTLGYILYQNRHKRVRLDPFVNVVMWILCLSLFTAITMGSQYMFLPPHVNTTTLLENAFYLAFYRNGWSLATAWMIFACHNGTGGFIRWFLQLPQWQPIARMGLSMYLLGFIFQHFQIMHQKQPTYFDEFDLIHLFLGDLLASIFISTVGYLAFEVPILTVENYVHNKIRGKKIQVTKM</sequence>
<dbReference type="EMBL" id="CVRI01000006">
    <property type="protein sequence ID" value="CRK88151.1"/>
    <property type="molecule type" value="Genomic_DNA"/>
</dbReference>
<dbReference type="PANTHER" id="PTHR11161:SF0">
    <property type="entry name" value="O-ACYLTRANSFERASE LIKE PROTEIN"/>
    <property type="match status" value="1"/>
</dbReference>
<dbReference type="Proteomes" id="UP000183832">
    <property type="component" value="Unassembled WGS sequence"/>
</dbReference>
<feature type="transmembrane region" description="Helical" evidence="1">
    <location>
        <begin position="237"/>
        <end position="256"/>
    </location>
</feature>
<dbReference type="PANTHER" id="PTHR11161">
    <property type="entry name" value="O-ACYLTRANSFERASE"/>
    <property type="match status" value="1"/>
</dbReference>
<feature type="transmembrane region" description="Helical" evidence="1">
    <location>
        <begin position="491"/>
        <end position="515"/>
    </location>
</feature>
<evidence type="ECO:0000259" key="3">
    <source>
        <dbReference type="SMART" id="SM00703"/>
    </source>
</evidence>
<protein>
    <submittedName>
        <fullName evidence="4">CLUMA_CG001936, isoform A</fullName>
    </submittedName>
</protein>
<feature type="transmembrane region" description="Helical" evidence="1">
    <location>
        <begin position="539"/>
        <end position="562"/>
    </location>
</feature>
<dbReference type="OrthoDB" id="118951at2759"/>
<feature type="domain" description="Nose resistant-to-fluoxetine protein N-terminal" evidence="3">
    <location>
        <begin position="25"/>
        <end position="166"/>
    </location>
</feature>
<reference evidence="4 5" key="1">
    <citation type="submission" date="2015-04" db="EMBL/GenBank/DDBJ databases">
        <authorList>
            <person name="Syromyatnikov M.Y."/>
            <person name="Popov V.N."/>
        </authorList>
    </citation>
    <scope>NUCLEOTIDE SEQUENCE [LARGE SCALE GENOMIC DNA]</scope>
</reference>
<keyword evidence="1" id="KW-1133">Transmembrane helix</keyword>
<evidence type="ECO:0000313" key="4">
    <source>
        <dbReference type="EMBL" id="CRK88151.1"/>
    </source>
</evidence>
<keyword evidence="5" id="KW-1185">Reference proteome</keyword>
<proteinExistence type="predicted"/>
<evidence type="ECO:0000256" key="2">
    <source>
        <dbReference type="SAM" id="SignalP"/>
    </source>
</evidence>
<dbReference type="GO" id="GO:0016747">
    <property type="term" value="F:acyltransferase activity, transferring groups other than amino-acyl groups"/>
    <property type="evidence" value="ECO:0007669"/>
    <property type="project" value="InterPro"/>
</dbReference>
<feature type="transmembrane region" description="Helical" evidence="1">
    <location>
        <begin position="174"/>
        <end position="196"/>
    </location>
</feature>
<feature type="transmembrane region" description="Helical" evidence="1">
    <location>
        <begin position="461"/>
        <end position="479"/>
    </location>
</feature>
<feature type="transmembrane region" description="Helical" evidence="1">
    <location>
        <begin position="420"/>
        <end position="441"/>
    </location>
</feature>
<dbReference type="InterPro" id="IPR006621">
    <property type="entry name" value="Nose-resist-to-fluoxetine_N"/>
</dbReference>
<dbReference type="AlphaFoldDB" id="A0A1J1HJE4"/>
<feature type="transmembrane region" description="Helical" evidence="1">
    <location>
        <begin position="603"/>
        <end position="625"/>
    </location>
</feature>
<dbReference type="InterPro" id="IPR002656">
    <property type="entry name" value="Acyl_transf_3_dom"/>
</dbReference>
<feature type="signal peptide" evidence="2">
    <location>
        <begin position="1"/>
        <end position="20"/>
    </location>
</feature>
<evidence type="ECO:0000256" key="1">
    <source>
        <dbReference type="SAM" id="Phobius"/>
    </source>
</evidence>
<evidence type="ECO:0000313" key="5">
    <source>
        <dbReference type="Proteomes" id="UP000183832"/>
    </source>
</evidence>